<evidence type="ECO:0000313" key="1">
    <source>
        <dbReference type="Proteomes" id="UP000887565"/>
    </source>
</evidence>
<dbReference type="WBParaSite" id="nRc.2.0.1.t33724-RA">
    <property type="protein sequence ID" value="nRc.2.0.1.t33724-RA"/>
    <property type="gene ID" value="nRc.2.0.1.g33724"/>
</dbReference>
<dbReference type="Proteomes" id="UP000887565">
    <property type="component" value="Unplaced"/>
</dbReference>
<accession>A0A915K6A9</accession>
<organism evidence="1 2">
    <name type="scientific">Romanomermis culicivorax</name>
    <name type="common">Nematode worm</name>
    <dbReference type="NCBI Taxonomy" id="13658"/>
    <lineage>
        <taxon>Eukaryota</taxon>
        <taxon>Metazoa</taxon>
        <taxon>Ecdysozoa</taxon>
        <taxon>Nematoda</taxon>
        <taxon>Enoplea</taxon>
        <taxon>Dorylaimia</taxon>
        <taxon>Mermithida</taxon>
        <taxon>Mermithoidea</taxon>
        <taxon>Mermithidae</taxon>
        <taxon>Romanomermis</taxon>
    </lineage>
</organism>
<dbReference type="AlphaFoldDB" id="A0A915K6A9"/>
<proteinExistence type="predicted"/>
<evidence type="ECO:0000313" key="2">
    <source>
        <dbReference type="WBParaSite" id="nRc.2.0.1.t33724-RA"/>
    </source>
</evidence>
<reference evidence="2" key="1">
    <citation type="submission" date="2022-11" db="UniProtKB">
        <authorList>
            <consortium name="WormBaseParasite"/>
        </authorList>
    </citation>
    <scope>IDENTIFICATION</scope>
</reference>
<sequence length="76" mass="8689">MWRCLRFEKRKHALEKRWLGWRCHFDRPILATGSGYDSGIRIGVVCGSQSSGQLWCSRSPPKGIIGFECDRIHSPA</sequence>
<name>A0A915K6A9_ROMCU</name>
<protein>
    <submittedName>
        <fullName evidence="2">Uncharacterized protein</fullName>
    </submittedName>
</protein>
<keyword evidence="1" id="KW-1185">Reference proteome</keyword>